<evidence type="ECO:0000313" key="2">
    <source>
        <dbReference type="Proteomes" id="UP001212123"/>
    </source>
</evidence>
<gene>
    <name evidence="1" type="ORF">PN492_09020</name>
</gene>
<dbReference type="SUPFAM" id="SSF47240">
    <property type="entry name" value="Ferritin-like"/>
    <property type="match status" value="1"/>
</dbReference>
<dbReference type="InterPro" id="IPR012348">
    <property type="entry name" value="RNR-like"/>
</dbReference>
<accession>A0ABT5A691</accession>
<reference evidence="1 2" key="1">
    <citation type="submission" date="2023-01" db="EMBL/GenBank/DDBJ databases">
        <title>Genomes from the Australian National Cyanobacteria Reference Collection.</title>
        <authorList>
            <person name="Willis A."/>
            <person name="Lee E.M.F."/>
        </authorList>
    </citation>
    <scope>NUCLEOTIDE SEQUENCE [LARGE SCALE GENOMIC DNA]</scope>
    <source>
        <strain evidence="1 2">CS-537/01</strain>
    </source>
</reference>
<dbReference type="Pfam" id="PF11583">
    <property type="entry name" value="AurF"/>
    <property type="match status" value="1"/>
</dbReference>
<evidence type="ECO:0000313" key="1">
    <source>
        <dbReference type="EMBL" id="MDB9486687.1"/>
    </source>
</evidence>
<sequence length="291" mass="33976">MNLVTIAKIYDTSVIDHSNPYTAIDWADTVDPQSEWFMSPKLISLYGTEYYSNLSQIQQKELSFWEAVNFFSLNIHGEKALIQGLAARLYQDHGIAETGDIINKYIHVFLAEENQHMSYFGGFCNRYAKGPYQDKKIDFPVDEYAPGEDDFLFFAKVLIFEETVDVYNRIMATDMNLNPIARMINNIHHHEETRHLIFGRQVVETLFKQYSPAWSAETLAKIQKYITMYFSVTWAEYYNPDVYRDAGFDKPFEVRQAAYKNPINQKHRQEISSSCIRFFQNIGFLEKAPVL</sequence>
<name>A0ABT5A691_9CYAN</name>
<dbReference type="Proteomes" id="UP001212123">
    <property type="component" value="Unassembled WGS sequence"/>
</dbReference>
<protein>
    <submittedName>
        <fullName evidence="1">Diiron oxygenase</fullName>
    </submittedName>
</protein>
<dbReference type="Gene3D" id="1.10.620.20">
    <property type="entry name" value="Ribonucleotide Reductase, subunit A"/>
    <property type="match status" value="1"/>
</dbReference>
<keyword evidence="2" id="KW-1185">Reference proteome</keyword>
<organism evidence="1 2">
    <name type="scientific">Dolichospermum circinale CS-537/01</name>
    <dbReference type="NCBI Taxonomy" id="3021739"/>
    <lineage>
        <taxon>Bacteria</taxon>
        <taxon>Bacillati</taxon>
        <taxon>Cyanobacteriota</taxon>
        <taxon>Cyanophyceae</taxon>
        <taxon>Nostocales</taxon>
        <taxon>Aphanizomenonaceae</taxon>
        <taxon>Dolichospermum</taxon>
        <taxon>Dolichospermum circinale</taxon>
    </lineage>
</organism>
<dbReference type="InterPro" id="IPR025859">
    <property type="entry name" value="AurF/CmlI"/>
</dbReference>
<proteinExistence type="predicted"/>
<dbReference type="InterPro" id="IPR009078">
    <property type="entry name" value="Ferritin-like_SF"/>
</dbReference>
<dbReference type="RefSeq" id="WP_271805305.1">
    <property type="nucleotide sequence ID" value="NZ_JAQMTU010000049.1"/>
</dbReference>
<dbReference type="EMBL" id="JAQMTU010000049">
    <property type="protein sequence ID" value="MDB9486687.1"/>
    <property type="molecule type" value="Genomic_DNA"/>
</dbReference>
<comment type="caution">
    <text evidence="1">The sequence shown here is derived from an EMBL/GenBank/DDBJ whole genome shotgun (WGS) entry which is preliminary data.</text>
</comment>